<organism evidence="3 4">
    <name type="scientific">Candidatus Kaiserbacteria bacterium CG10_big_fil_rev_8_21_14_0_10_59_10</name>
    <dbReference type="NCBI Taxonomy" id="1974612"/>
    <lineage>
        <taxon>Bacteria</taxon>
        <taxon>Candidatus Kaiseribacteriota</taxon>
    </lineage>
</organism>
<keyword evidence="2" id="KW-0472">Membrane</keyword>
<dbReference type="EMBL" id="PFBM01000015">
    <property type="protein sequence ID" value="PIR82422.1"/>
    <property type="molecule type" value="Genomic_DNA"/>
</dbReference>
<comment type="caution">
    <text evidence="3">The sequence shown here is derived from an EMBL/GenBank/DDBJ whole genome shotgun (WGS) entry which is preliminary data.</text>
</comment>
<evidence type="ECO:0000256" key="1">
    <source>
        <dbReference type="SAM" id="MobiDB-lite"/>
    </source>
</evidence>
<feature type="region of interest" description="Disordered" evidence="1">
    <location>
        <begin position="48"/>
        <end position="78"/>
    </location>
</feature>
<feature type="transmembrane region" description="Helical" evidence="2">
    <location>
        <begin position="5"/>
        <end position="23"/>
    </location>
</feature>
<accession>A0A2H0U7N8</accession>
<keyword evidence="2" id="KW-0812">Transmembrane</keyword>
<protein>
    <submittedName>
        <fullName evidence="3">Uncharacterized protein</fullName>
    </submittedName>
</protein>
<dbReference type="Proteomes" id="UP000231379">
    <property type="component" value="Unassembled WGS sequence"/>
</dbReference>
<evidence type="ECO:0000313" key="3">
    <source>
        <dbReference type="EMBL" id="PIR82422.1"/>
    </source>
</evidence>
<name>A0A2H0U7N8_9BACT</name>
<dbReference type="AlphaFoldDB" id="A0A2H0U7N8"/>
<evidence type="ECO:0000313" key="4">
    <source>
        <dbReference type="Proteomes" id="UP000231379"/>
    </source>
</evidence>
<feature type="transmembrane region" description="Helical" evidence="2">
    <location>
        <begin position="29"/>
        <end position="46"/>
    </location>
</feature>
<proteinExistence type="predicted"/>
<gene>
    <name evidence="3" type="ORF">COU20_02440</name>
</gene>
<evidence type="ECO:0000256" key="2">
    <source>
        <dbReference type="SAM" id="Phobius"/>
    </source>
</evidence>
<reference evidence="4" key="1">
    <citation type="submission" date="2017-09" db="EMBL/GenBank/DDBJ databases">
        <title>Depth-based differentiation of microbial function through sediment-hosted aquifers and enrichment of novel symbionts in the deep terrestrial subsurface.</title>
        <authorList>
            <person name="Probst A.J."/>
            <person name="Ladd B."/>
            <person name="Jarett J.K."/>
            <person name="Geller-Mcgrath D.E."/>
            <person name="Sieber C.M.K."/>
            <person name="Emerson J.B."/>
            <person name="Anantharaman K."/>
            <person name="Thomas B.C."/>
            <person name="Malmstrom R."/>
            <person name="Stieglmeier M."/>
            <person name="Klingl A."/>
            <person name="Woyke T."/>
            <person name="Ryan C.M."/>
            <person name="Banfield J.F."/>
        </authorList>
    </citation>
    <scope>NUCLEOTIDE SEQUENCE [LARGE SCALE GENOMIC DNA]</scope>
</reference>
<keyword evidence="2" id="KW-1133">Transmembrane helix</keyword>
<sequence>MTLDALVIVSGVLVAALPFLAFPASWKSVMFPLLGVFIILLGVALRRKGSAGHGQRERTAAGMDGMESTNVAPHGGIE</sequence>